<keyword evidence="5" id="KW-1185">Reference proteome</keyword>
<dbReference type="PANTHER" id="PTHR40465:SF1">
    <property type="entry name" value="DUF6534 DOMAIN-CONTAINING PROTEIN"/>
    <property type="match status" value="1"/>
</dbReference>
<feature type="transmembrane region" description="Helical" evidence="2">
    <location>
        <begin position="51"/>
        <end position="75"/>
    </location>
</feature>
<feature type="transmembrane region" description="Helical" evidence="2">
    <location>
        <begin position="207"/>
        <end position="229"/>
    </location>
</feature>
<accession>A0A0C9SL61</accession>
<keyword evidence="2" id="KW-1133">Transmembrane helix</keyword>
<dbReference type="OrthoDB" id="2953893at2759"/>
<evidence type="ECO:0000256" key="1">
    <source>
        <dbReference type="SAM" id="MobiDB-lite"/>
    </source>
</evidence>
<feature type="transmembrane region" description="Helical" evidence="2">
    <location>
        <begin position="122"/>
        <end position="144"/>
    </location>
</feature>
<protein>
    <recommendedName>
        <fullName evidence="3">DUF6534 domain-containing protein</fullName>
    </recommendedName>
</protein>
<proteinExistence type="predicted"/>
<dbReference type="InterPro" id="IPR045339">
    <property type="entry name" value="DUF6534"/>
</dbReference>
<dbReference type="HOGENOM" id="CLU_046025_2_1_1"/>
<organism evidence="4 5">
    <name type="scientific">Plicaturopsis crispa FD-325 SS-3</name>
    <dbReference type="NCBI Taxonomy" id="944288"/>
    <lineage>
        <taxon>Eukaryota</taxon>
        <taxon>Fungi</taxon>
        <taxon>Dikarya</taxon>
        <taxon>Basidiomycota</taxon>
        <taxon>Agaricomycotina</taxon>
        <taxon>Agaricomycetes</taxon>
        <taxon>Agaricomycetidae</taxon>
        <taxon>Amylocorticiales</taxon>
        <taxon>Amylocorticiaceae</taxon>
        <taxon>Plicatura</taxon>
        <taxon>Plicaturopsis crispa</taxon>
    </lineage>
</organism>
<evidence type="ECO:0000313" key="4">
    <source>
        <dbReference type="EMBL" id="KII84926.1"/>
    </source>
</evidence>
<evidence type="ECO:0000259" key="3">
    <source>
        <dbReference type="Pfam" id="PF20152"/>
    </source>
</evidence>
<feature type="compositionally biased region" description="Basic and acidic residues" evidence="1">
    <location>
        <begin position="326"/>
        <end position="342"/>
    </location>
</feature>
<evidence type="ECO:0000256" key="2">
    <source>
        <dbReference type="SAM" id="Phobius"/>
    </source>
</evidence>
<dbReference type="PANTHER" id="PTHR40465">
    <property type="entry name" value="CHROMOSOME 1, WHOLE GENOME SHOTGUN SEQUENCE"/>
    <property type="match status" value="1"/>
</dbReference>
<feature type="region of interest" description="Disordered" evidence="1">
    <location>
        <begin position="317"/>
        <end position="342"/>
    </location>
</feature>
<feature type="transmembrane region" description="Helical" evidence="2">
    <location>
        <begin position="13"/>
        <end position="39"/>
    </location>
</feature>
<gene>
    <name evidence="4" type="ORF">PLICRDRAFT_45769</name>
</gene>
<keyword evidence="2" id="KW-0812">Transmembrane</keyword>
<dbReference type="EMBL" id="KN832569">
    <property type="protein sequence ID" value="KII84926.1"/>
    <property type="molecule type" value="Genomic_DNA"/>
</dbReference>
<sequence length="342" mass="37391">MASALSREQLNELLGPVFVGSVLNWGLLGTLTVQVYIYSTASTKDRLAFKILVYGVYILDLVQTVLAAHASWALLVAGWGNPLVLVFSPWSVATIPIMSGIISAIVQLYFAWRIWKLGKTIIMRAIVILITLLALMQCTSAFYASVLFAVDPQRSELRKVENGFTVWLAGSFAVDVLIAGSMMMILREVRVKSPFKATDTLITRLMVHTVQTGLVTAVTAGIELILFLVYPNNNFHGAAAYILAKLYSNVLLATFNARTRMQRSETSGNSSSMGNGYSGRAAVDKYPMVDRSASRRDPALGRGTDVVHIATEVQVTLDEDQTVGRPSDDPEAYREGSKAYPV</sequence>
<feature type="transmembrane region" description="Helical" evidence="2">
    <location>
        <begin position="164"/>
        <end position="186"/>
    </location>
</feature>
<dbReference type="Pfam" id="PF20152">
    <property type="entry name" value="DUF6534"/>
    <property type="match status" value="1"/>
</dbReference>
<dbReference type="Proteomes" id="UP000053263">
    <property type="component" value="Unassembled WGS sequence"/>
</dbReference>
<name>A0A0C9SL61_PLICR</name>
<feature type="transmembrane region" description="Helical" evidence="2">
    <location>
        <begin position="87"/>
        <end position="110"/>
    </location>
</feature>
<keyword evidence="2" id="KW-0472">Membrane</keyword>
<dbReference type="AlphaFoldDB" id="A0A0C9SL61"/>
<feature type="transmembrane region" description="Helical" evidence="2">
    <location>
        <begin position="235"/>
        <end position="255"/>
    </location>
</feature>
<evidence type="ECO:0000313" key="5">
    <source>
        <dbReference type="Proteomes" id="UP000053263"/>
    </source>
</evidence>
<feature type="domain" description="DUF6534" evidence="3">
    <location>
        <begin position="171"/>
        <end position="259"/>
    </location>
</feature>
<reference evidence="4 5" key="1">
    <citation type="submission" date="2014-06" db="EMBL/GenBank/DDBJ databases">
        <title>Evolutionary Origins and Diversification of the Mycorrhizal Mutualists.</title>
        <authorList>
            <consortium name="DOE Joint Genome Institute"/>
            <consortium name="Mycorrhizal Genomics Consortium"/>
            <person name="Kohler A."/>
            <person name="Kuo A."/>
            <person name="Nagy L.G."/>
            <person name="Floudas D."/>
            <person name="Copeland A."/>
            <person name="Barry K.W."/>
            <person name="Cichocki N."/>
            <person name="Veneault-Fourrey C."/>
            <person name="LaButti K."/>
            <person name="Lindquist E.A."/>
            <person name="Lipzen A."/>
            <person name="Lundell T."/>
            <person name="Morin E."/>
            <person name="Murat C."/>
            <person name="Riley R."/>
            <person name="Ohm R."/>
            <person name="Sun H."/>
            <person name="Tunlid A."/>
            <person name="Henrissat B."/>
            <person name="Grigoriev I.V."/>
            <person name="Hibbett D.S."/>
            <person name="Martin F."/>
        </authorList>
    </citation>
    <scope>NUCLEOTIDE SEQUENCE [LARGE SCALE GENOMIC DNA]</scope>
    <source>
        <strain evidence="4 5">FD-325 SS-3</strain>
    </source>
</reference>